<dbReference type="Gene3D" id="1.25.40.290">
    <property type="entry name" value="ARM repeat domains"/>
    <property type="match status" value="1"/>
</dbReference>
<protein>
    <recommendedName>
        <fullName evidence="3">DNA-7-methylguanine glycosylase</fullName>
    </recommendedName>
</protein>
<dbReference type="Proteomes" id="UP000027602">
    <property type="component" value="Chromosome"/>
</dbReference>
<dbReference type="Gene3D" id="1.20.1660.10">
    <property type="entry name" value="Hypothetical protein (EF3068)"/>
    <property type="match status" value="1"/>
</dbReference>
<dbReference type="InterPro" id="IPR016024">
    <property type="entry name" value="ARM-type_fold"/>
</dbReference>
<gene>
    <name evidence="1" type="ORF">BMMGA3_16350</name>
</gene>
<dbReference type="HOGENOM" id="CLU_079880_1_1_9"/>
<dbReference type="Pfam" id="PF08713">
    <property type="entry name" value="DNA_alkylation"/>
    <property type="match status" value="1"/>
</dbReference>
<dbReference type="STRING" id="796606.BMMGA3_16350"/>
<dbReference type="eggNOG" id="COG4912">
    <property type="taxonomic scope" value="Bacteria"/>
</dbReference>
<organism evidence="1 2">
    <name type="scientific">Bacillus methanolicus (strain MGA3 / ATCC 53907)</name>
    <dbReference type="NCBI Taxonomy" id="796606"/>
    <lineage>
        <taxon>Bacteria</taxon>
        <taxon>Bacillati</taxon>
        <taxon>Bacillota</taxon>
        <taxon>Bacilli</taxon>
        <taxon>Bacillales</taxon>
        <taxon>Bacillaceae</taxon>
        <taxon>Bacillus</taxon>
    </lineage>
</organism>
<accession>A0A068LXB2</accession>
<dbReference type="CDD" id="cd07064">
    <property type="entry name" value="AlkD_like_1"/>
    <property type="match status" value="1"/>
</dbReference>
<dbReference type="AlphaFoldDB" id="A0A068LXB2"/>
<dbReference type="EMBL" id="CP007739">
    <property type="protein sequence ID" value="AIE61623.1"/>
    <property type="molecule type" value="Genomic_DNA"/>
</dbReference>
<sequence length="228" mass="27215">MINKLKEMMELNRNGVNAAAMEKYMKGHFPFLGIKKPERTKIEKEFFKKTGILNEPFDPEFVKELWKLPEREYQYTALTYIEKSLKKLSKEHLNLMEFLITEKSWWDTVDMLAQKAVGKIAADYPVIISETIEKWAGSHHLWLKRTAILFQLKYKEKTNEELLYRYIKMNADSKEFFIQKAIGWALREYSKTNPDSVRHFIENNRLAPLSVREGSKYLYRNERNQSNF</sequence>
<dbReference type="PANTHER" id="PTHR34070:SF1">
    <property type="entry name" value="DNA ALKYLATION REPAIR PROTEIN"/>
    <property type="match status" value="1"/>
</dbReference>
<evidence type="ECO:0000313" key="2">
    <source>
        <dbReference type="Proteomes" id="UP000027602"/>
    </source>
</evidence>
<dbReference type="KEGG" id="bmet:BMMGA3_16350"/>
<dbReference type="SUPFAM" id="SSF48371">
    <property type="entry name" value="ARM repeat"/>
    <property type="match status" value="1"/>
</dbReference>
<proteinExistence type="predicted"/>
<name>A0A068LXB2_BACMM</name>
<evidence type="ECO:0008006" key="3">
    <source>
        <dbReference type="Google" id="ProtNLM"/>
    </source>
</evidence>
<reference evidence="1 2" key="1">
    <citation type="journal article" date="2015" name="BMC Genomics">
        <title>Transcriptome analysis of thermophilic methylotrophic Bacillus methanolicus MGA3 using RNA-sequencing provides detailed insights into its previously uncharted transcriptional landscape.</title>
        <authorList>
            <person name="Irla M."/>
            <person name="Neshat A."/>
            <person name="Brautaset T."/>
            <person name="Ruckert C."/>
            <person name="Kalinowski J."/>
            <person name="Wendisch V.F."/>
        </authorList>
    </citation>
    <scope>NUCLEOTIDE SEQUENCE [LARGE SCALE GENOMIC DNA]</scope>
    <source>
        <strain evidence="2">MGA3 / ATCC 53907</strain>
    </source>
</reference>
<dbReference type="PANTHER" id="PTHR34070">
    <property type="entry name" value="ARMADILLO-TYPE FOLD"/>
    <property type="match status" value="1"/>
</dbReference>
<dbReference type="InterPro" id="IPR014825">
    <property type="entry name" value="DNA_alkylation"/>
</dbReference>
<keyword evidence="2" id="KW-1185">Reference proteome</keyword>
<evidence type="ECO:0000313" key="1">
    <source>
        <dbReference type="EMBL" id="AIE61623.1"/>
    </source>
</evidence>